<keyword evidence="1" id="KW-1133">Transmembrane helix</keyword>
<keyword evidence="1" id="KW-0472">Membrane</keyword>
<keyword evidence="3" id="KW-1185">Reference proteome</keyword>
<dbReference type="InterPro" id="IPR025689">
    <property type="entry name" value="Spore_YtrH"/>
</dbReference>
<keyword evidence="1" id="KW-0812">Transmembrane</keyword>
<proteinExistence type="predicted"/>
<organism evidence="2 3">
    <name type="scientific">Thermincola ferriacetica</name>
    <dbReference type="NCBI Taxonomy" id="281456"/>
    <lineage>
        <taxon>Bacteria</taxon>
        <taxon>Bacillati</taxon>
        <taxon>Bacillota</taxon>
        <taxon>Clostridia</taxon>
        <taxon>Eubacteriales</taxon>
        <taxon>Thermincolaceae</taxon>
        <taxon>Thermincola</taxon>
    </lineage>
</organism>
<feature type="transmembrane region" description="Helical" evidence="1">
    <location>
        <begin position="83"/>
        <end position="104"/>
    </location>
</feature>
<evidence type="ECO:0000313" key="3">
    <source>
        <dbReference type="Proteomes" id="UP000037175"/>
    </source>
</evidence>
<dbReference type="Proteomes" id="UP000037175">
    <property type="component" value="Unassembled WGS sequence"/>
</dbReference>
<protein>
    <submittedName>
        <fullName evidence="2">Sporulation membrane protein YtrH</fullName>
    </submittedName>
</protein>
<gene>
    <name evidence="2" type="primary">ytrH</name>
    <name evidence="2" type="ORF">Tfer_3174</name>
</gene>
<evidence type="ECO:0000313" key="2">
    <source>
        <dbReference type="EMBL" id="KNZ68276.1"/>
    </source>
</evidence>
<dbReference type="RefSeq" id="WP_052219101.1">
    <property type="nucleotide sequence ID" value="NZ_LGTE01000038.1"/>
</dbReference>
<sequence length="107" mass="11377">MERFSAKLLFIFFTALGLMLGGSIIGSLSALLTGHGPQRVMLKLAREIKIWAIVAAIGGTFDSLHILESGILEGEVRAVAKQLLFILGAFTGAHLGYIIISALGSHQ</sequence>
<reference evidence="3" key="1">
    <citation type="submission" date="2015-07" db="EMBL/GenBank/DDBJ databases">
        <title>Complete Genome of Thermincola ferriacetica strain Z-0001T.</title>
        <authorList>
            <person name="Lusk B."/>
            <person name="Badalamenti J.P."/>
            <person name="Parameswaran P."/>
            <person name="Bond D.R."/>
            <person name="Torres C.I."/>
        </authorList>
    </citation>
    <scope>NUCLEOTIDE SEQUENCE [LARGE SCALE GENOMIC DNA]</scope>
    <source>
        <strain evidence="3">Z-0001</strain>
    </source>
</reference>
<accession>A0A0L6VYI9</accession>
<dbReference type="PATRIC" id="fig|281456.6.peg.3339"/>
<comment type="caution">
    <text evidence="2">The sequence shown here is derived from an EMBL/GenBank/DDBJ whole genome shotgun (WGS) entry which is preliminary data.</text>
</comment>
<dbReference type="AlphaFoldDB" id="A0A0L6VYI9"/>
<dbReference type="EMBL" id="LGTE01000038">
    <property type="protein sequence ID" value="KNZ68276.1"/>
    <property type="molecule type" value="Genomic_DNA"/>
</dbReference>
<name>A0A0L6VYI9_9FIRM</name>
<evidence type="ECO:0000256" key="1">
    <source>
        <dbReference type="SAM" id="Phobius"/>
    </source>
</evidence>
<dbReference type="Pfam" id="PF14034">
    <property type="entry name" value="Spore_YtrH"/>
    <property type="match status" value="1"/>
</dbReference>